<gene>
    <name evidence="4" type="ORF">GGQ74_002414</name>
</gene>
<protein>
    <submittedName>
        <fullName evidence="4">SAM-dependent methyltransferase</fullName>
    </submittedName>
</protein>
<dbReference type="Gene3D" id="3.40.50.150">
    <property type="entry name" value="Vaccinia Virus protein VP39"/>
    <property type="match status" value="1"/>
</dbReference>
<sequence>MTSDKQRTVTEFYDSFAEQFFRETAHLDISAAWEPFLAAMPEHANILDAGCGSGRDSLYFAKLGHKVTAFDASQAMVERAREHTGLCVHQLRFDEMTWDGEFDGVWANASLLHLSEDELLTALSRIATALRPGGTAYASFKYGQGTHETRGGALFHNACDEERLARLVANVPSLRTVQTWVTGDRRPDHVTQKWLNALICRQQ</sequence>
<dbReference type="Proteomes" id="UP000580856">
    <property type="component" value="Unassembled WGS sequence"/>
</dbReference>
<dbReference type="PANTHER" id="PTHR43861:SF1">
    <property type="entry name" value="TRANS-ACONITATE 2-METHYLTRANSFERASE"/>
    <property type="match status" value="1"/>
</dbReference>
<accession>A0A846QKT8</accession>
<evidence type="ECO:0000313" key="5">
    <source>
        <dbReference type="Proteomes" id="UP000580856"/>
    </source>
</evidence>
<dbReference type="PANTHER" id="PTHR43861">
    <property type="entry name" value="TRANS-ACONITATE 2-METHYLTRANSFERASE-RELATED"/>
    <property type="match status" value="1"/>
</dbReference>
<dbReference type="EMBL" id="JAATJA010000002">
    <property type="protein sequence ID" value="NJB68741.1"/>
    <property type="molecule type" value="Genomic_DNA"/>
</dbReference>
<dbReference type="RefSeq" id="WP_167941783.1">
    <property type="nucleotide sequence ID" value="NZ_JAATJA010000002.1"/>
</dbReference>
<proteinExistence type="predicted"/>
<evidence type="ECO:0000259" key="3">
    <source>
        <dbReference type="Pfam" id="PF13649"/>
    </source>
</evidence>
<feature type="domain" description="Methyltransferase" evidence="3">
    <location>
        <begin position="46"/>
        <end position="134"/>
    </location>
</feature>
<keyword evidence="1 4" id="KW-0489">Methyltransferase</keyword>
<dbReference type="AlphaFoldDB" id="A0A846QKT8"/>
<dbReference type="InterPro" id="IPR041698">
    <property type="entry name" value="Methyltransf_25"/>
</dbReference>
<dbReference type="SUPFAM" id="SSF53335">
    <property type="entry name" value="S-adenosyl-L-methionine-dependent methyltransferases"/>
    <property type="match status" value="1"/>
</dbReference>
<evidence type="ECO:0000256" key="1">
    <source>
        <dbReference type="ARBA" id="ARBA00022603"/>
    </source>
</evidence>
<organism evidence="4 5">
    <name type="scientific">Desulfobaculum xiamenense</name>
    <dbReference type="NCBI Taxonomy" id="995050"/>
    <lineage>
        <taxon>Bacteria</taxon>
        <taxon>Pseudomonadati</taxon>
        <taxon>Thermodesulfobacteriota</taxon>
        <taxon>Desulfovibrionia</taxon>
        <taxon>Desulfovibrionales</taxon>
        <taxon>Desulfovibrionaceae</taxon>
        <taxon>Desulfobaculum</taxon>
    </lineage>
</organism>
<evidence type="ECO:0000256" key="2">
    <source>
        <dbReference type="ARBA" id="ARBA00022679"/>
    </source>
</evidence>
<keyword evidence="2 4" id="KW-0808">Transferase</keyword>
<comment type="caution">
    <text evidence="4">The sequence shown here is derived from an EMBL/GenBank/DDBJ whole genome shotgun (WGS) entry which is preliminary data.</text>
</comment>
<dbReference type="GO" id="GO:0032259">
    <property type="term" value="P:methylation"/>
    <property type="evidence" value="ECO:0007669"/>
    <property type="project" value="UniProtKB-KW"/>
</dbReference>
<dbReference type="InterPro" id="IPR029063">
    <property type="entry name" value="SAM-dependent_MTases_sf"/>
</dbReference>
<dbReference type="GO" id="GO:0008168">
    <property type="term" value="F:methyltransferase activity"/>
    <property type="evidence" value="ECO:0007669"/>
    <property type="project" value="UniProtKB-KW"/>
</dbReference>
<reference evidence="4 5" key="1">
    <citation type="submission" date="2020-03" db="EMBL/GenBank/DDBJ databases">
        <title>Genomic Encyclopedia of Type Strains, Phase IV (KMG-IV): sequencing the most valuable type-strain genomes for metagenomic binning, comparative biology and taxonomic classification.</title>
        <authorList>
            <person name="Goeker M."/>
        </authorList>
    </citation>
    <scope>NUCLEOTIDE SEQUENCE [LARGE SCALE GENOMIC DNA]</scope>
    <source>
        <strain evidence="4 5">DSM 24233</strain>
    </source>
</reference>
<dbReference type="Pfam" id="PF13649">
    <property type="entry name" value="Methyltransf_25"/>
    <property type="match status" value="1"/>
</dbReference>
<evidence type="ECO:0000313" key="4">
    <source>
        <dbReference type="EMBL" id="NJB68741.1"/>
    </source>
</evidence>
<keyword evidence="5" id="KW-1185">Reference proteome</keyword>
<name>A0A846QKT8_9BACT</name>
<dbReference type="CDD" id="cd02440">
    <property type="entry name" value="AdoMet_MTases"/>
    <property type="match status" value="1"/>
</dbReference>